<dbReference type="OrthoDB" id="2656987at2759"/>
<organism evidence="3">
    <name type="scientific">Serpula lacrymans var. lacrymans (strain S7.3)</name>
    <name type="common">Dry rot fungus</name>
    <dbReference type="NCBI Taxonomy" id="936435"/>
    <lineage>
        <taxon>Eukaryota</taxon>
        <taxon>Fungi</taxon>
        <taxon>Dikarya</taxon>
        <taxon>Basidiomycota</taxon>
        <taxon>Agaricomycotina</taxon>
        <taxon>Agaricomycetes</taxon>
        <taxon>Agaricomycetidae</taxon>
        <taxon>Boletales</taxon>
        <taxon>Coniophorineae</taxon>
        <taxon>Serpulaceae</taxon>
        <taxon>Serpula</taxon>
    </lineage>
</organism>
<gene>
    <name evidence="2" type="ORF">SERLA73DRAFT_73925</name>
</gene>
<dbReference type="InParanoid" id="F8PX18"/>
<proteinExistence type="predicted"/>
<dbReference type="EMBL" id="GL945480">
    <property type="protein sequence ID" value="EGN99397.1"/>
    <property type="molecule type" value="Genomic_DNA"/>
</dbReference>
<evidence type="ECO:0000256" key="1">
    <source>
        <dbReference type="SAM" id="Coils"/>
    </source>
</evidence>
<keyword evidence="1" id="KW-0175">Coiled coil</keyword>
<evidence type="ECO:0000313" key="2">
    <source>
        <dbReference type="EMBL" id="EGN99397.1"/>
    </source>
</evidence>
<dbReference type="STRING" id="936435.F8PX18"/>
<sequence length="406" mass="46366">MANERILTFHHVEGSTTGNLSFNPQEKLVNVRNQVYSAAQAHLTEQWGKDKSGSRHLHGNPQSVIIVTANDYNSDYVVFNVDKSKDDKKISELFQHGGNMIALVPAPCSHGDAFPADKVAQTPFVLKSPLHKKMDNLKNQRPPNPQAADNSQIQRILEMFEAQKKEFEEYKKASVSEKKEHKATVTELSNTLQWKDNILKAQQEQRDEEVKQFDVKLERALKAERERMDNAIVKLERALKAERERSDVKSEWMDDVLKKEQQERVFERQQVQEMLHGKVDNEILAALSNKFEWHDDAIQDLEQWAVGKQVWPQIDALGPQNELYTRLEKARSLLSAPTVQLDERTKAFTLSAAGMKLVTEVPSVIRARGDYAAHPRKIIRGVFQQTVDRHRGGEGLQAIVDFVCDD</sequence>
<reference evidence="3" key="1">
    <citation type="journal article" date="2011" name="Science">
        <title>The plant cell wall-decomposing machinery underlies the functional diversity of forest fungi.</title>
        <authorList>
            <person name="Eastwood D.C."/>
            <person name="Floudas D."/>
            <person name="Binder M."/>
            <person name="Majcherczyk A."/>
            <person name="Schneider P."/>
            <person name="Aerts A."/>
            <person name="Asiegbu F.O."/>
            <person name="Baker S.E."/>
            <person name="Barry K."/>
            <person name="Bendiksby M."/>
            <person name="Blumentritt M."/>
            <person name="Coutinho P.M."/>
            <person name="Cullen D."/>
            <person name="de Vries R.P."/>
            <person name="Gathman A."/>
            <person name="Goodell B."/>
            <person name="Henrissat B."/>
            <person name="Ihrmark K."/>
            <person name="Kauserud H."/>
            <person name="Kohler A."/>
            <person name="LaButti K."/>
            <person name="Lapidus A."/>
            <person name="Lavin J.L."/>
            <person name="Lee Y.-H."/>
            <person name="Lindquist E."/>
            <person name="Lilly W."/>
            <person name="Lucas S."/>
            <person name="Morin E."/>
            <person name="Murat C."/>
            <person name="Oguiza J.A."/>
            <person name="Park J."/>
            <person name="Pisabarro A.G."/>
            <person name="Riley R."/>
            <person name="Rosling A."/>
            <person name="Salamov A."/>
            <person name="Schmidt O."/>
            <person name="Schmutz J."/>
            <person name="Skrede I."/>
            <person name="Stenlid J."/>
            <person name="Wiebenga A."/>
            <person name="Xie X."/>
            <person name="Kuees U."/>
            <person name="Hibbett D.S."/>
            <person name="Hoffmeister D."/>
            <person name="Hoegberg N."/>
            <person name="Martin F."/>
            <person name="Grigoriev I.V."/>
            <person name="Watkinson S.C."/>
        </authorList>
    </citation>
    <scope>NUCLEOTIDE SEQUENCE [LARGE SCALE GENOMIC DNA]</scope>
    <source>
        <strain evidence="3">strain S7.3</strain>
    </source>
</reference>
<dbReference type="Proteomes" id="UP000008063">
    <property type="component" value="Unassembled WGS sequence"/>
</dbReference>
<keyword evidence="3" id="KW-1185">Reference proteome</keyword>
<dbReference type="HOGENOM" id="CLU_056605_0_0_1"/>
<protein>
    <submittedName>
        <fullName evidence="2">Uncharacterized protein</fullName>
    </submittedName>
</protein>
<name>F8PX18_SERL3</name>
<accession>F8PX18</accession>
<dbReference type="AlphaFoldDB" id="F8PX18"/>
<evidence type="ECO:0000313" key="3">
    <source>
        <dbReference type="Proteomes" id="UP000008063"/>
    </source>
</evidence>
<feature type="coiled-coil region" evidence="1">
    <location>
        <begin position="218"/>
        <end position="245"/>
    </location>
</feature>